<evidence type="ECO:0000256" key="2">
    <source>
        <dbReference type="SAM" id="Phobius"/>
    </source>
</evidence>
<evidence type="ECO:0000259" key="3">
    <source>
        <dbReference type="Pfam" id="PF25485"/>
    </source>
</evidence>
<keyword evidence="2" id="KW-0472">Membrane</keyword>
<gene>
    <name evidence="4" type="ORF">VSDG_05284</name>
</gene>
<dbReference type="Proteomes" id="UP000284375">
    <property type="component" value="Unassembled WGS sequence"/>
</dbReference>
<dbReference type="OrthoDB" id="4405280at2759"/>
<dbReference type="AlphaFoldDB" id="A0A423VXA6"/>
<keyword evidence="2" id="KW-1133">Transmembrane helix</keyword>
<keyword evidence="5" id="KW-1185">Reference proteome</keyword>
<reference evidence="4 5" key="1">
    <citation type="submission" date="2015-09" db="EMBL/GenBank/DDBJ databases">
        <title>Host preference determinants of Valsa canker pathogens revealed by comparative genomics.</title>
        <authorList>
            <person name="Yin Z."/>
            <person name="Huang L."/>
        </authorList>
    </citation>
    <scope>NUCLEOTIDE SEQUENCE [LARGE SCALE GENOMIC DNA]</scope>
    <source>
        <strain evidence="4 5">YSFL</strain>
    </source>
</reference>
<dbReference type="EMBL" id="LJZO01000023">
    <property type="protein sequence ID" value="ROV95645.1"/>
    <property type="molecule type" value="Genomic_DNA"/>
</dbReference>
<feature type="transmembrane region" description="Helical" evidence="2">
    <location>
        <begin position="261"/>
        <end position="284"/>
    </location>
</feature>
<organism evidence="4 5">
    <name type="scientific">Cytospora chrysosperma</name>
    <name type="common">Cytospora canker fungus</name>
    <name type="synonym">Sphaeria chrysosperma</name>
    <dbReference type="NCBI Taxonomy" id="252740"/>
    <lineage>
        <taxon>Eukaryota</taxon>
        <taxon>Fungi</taxon>
        <taxon>Dikarya</taxon>
        <taxon>Ascomycota</taxon>
        <taxon>Pezizomycotina</taxon>
        <taxon>Sordariomycetes</taxon>
        <taxon>Sordariomycetidae</taxon>
        <taxon>Diaporthales</taxon>
        <taxon>Cytosporaceae</taxon>
        <taxon>Cytospora</taxon>
    </lineage>
</organism>
<sequence length="330" mass="36817">MSLVILSAMAVPGPSRNVTRAGLQRRQDGSSSTDSGSGFLAQGNATSSSCSNATTYEQSGGQLINGENGIPFSVDAGVAYINFTTFTPGSISTDFEVIGNVLHWYNSQFYNGAAGFCELDGTVYATFTEEGGPIGCTSIDLVLYARHNDDDDSINRIRFRDNGYRNPFYKSPYDHRRRIEYQPDHDHNDLSVNGWHNLRIHSITIISFLIQFPHVDIFSARSIAYSHTDSCRFSPFKIVVFAVNLFIVHVRILFATRAKSAISHFVFGAFVFFRTTVSSIIFSFSGTISECLVAFNFDFDNPDLRTAKYHYCSLWTTNFGTRPKHHGFES</sequence>
<protein>
    <recommendedName>
        <fullName evidence="3">DUF7908 domain-containing protein</fullName>
    </recommendedName>
</protein>
<dbReference type="STRING" id="252740.A0A423VXA6"/>
<evidence type="ECO:0000313" key="4">
    <source>
        <dbReference type="EMBL" id="ROV95645.1"/>
    </source>
</evidence>
<keyword evidence="2" id="KW-0812">Transmembrane</keyword>
<feature type="domain" description="DUF7908" evidence="3">
    <location>
        <begin position="35"/>
        <end position="144"/>
    </location>
</feature>
<proteinExistence type="predicted"/>
<feature type="transmembrane region" description="Helical" evidence="2">
    <location>
        <begin position="236"/>
        <end position="254"/>
    </location>
</feature>
<evidence type="ECO:0000256" key="1">
    <source>
        <dbReference type="SAM" id="MobiDB-lite"/>
    </source>
</evidence>
<comment type="caution">
    <text evidence="4">The sequence shown here is derived from an EMBL/GenBank/DDBJ whole genome shotgun (WGS) entry which is preliminary data.</text>
</comment>
<accession>A0A423VXA6</accession>
<dbReference type="Pfam" id="PF25485">
    <property type="entry name" value="DUF7908"/>
    <property type="match status" value="1"/>
</dbReference>
<evidence type="ECO:0000313" key="5">
    <source>
        <dbReference type="Proteomes" id="UP000284375"/>
    </source>
</evidence>
<dbReference type="InterPro" id="IPR057230">
    <property type="entry name" value="DUF7908"/>
</dbReference>
<feature type="compositionally biased region" description="Low complexity" evidence="1">
    <location>
        <begin position="29"/>
        <end position="38"/>
    </location>
</feature>
<name>A0A423VXA6_CYTCH</name>
<feature type="region of interest" description="Disordered" evidence="1">
    <location>
        <begin position="16"/>
        <end position="38"/>
    </location>
</feature>